<protein>
    <submittedName>
        <fullName evidence="1">Uncharacterized protein</fullName>
    </submittedName>
</protein>
<name>A0ACB6QNT0_9PLEO</name>
<evidence type="ECO:0000313" key="2">
    <source>
        <dbReference type="Proteomes" id="UP000799755"/>
    </source>
</evidence>
<accession>A0ACB6QNT0</accession>
<evidence type="ECO:0000313" key="1">
    <source>
        <dbReference type="EMBL" id="KAF2468566.1"/>
    </source>
</evidence>
<dbReference type="Proteomes" id="UP000799755">
    <property type="component" value="Unassembled WGS sequence"/>
</dbReference>
<reference evidence="1" key="1">
    <citation type="journal article" date="2020" name="Stud. Mycol.">
        <title>101 Dothideomycetes genomes: a test case for predicting lifestyles and emergence of pathogens.</title>
        <authorList>
            <person name="Haridas S."/>
            <person name="Albert R."/>
            <person name="Binder M."/>
            <person name="Bloem J."/>
            <person name="Labutti K."/>
            <person name="Salamov A."/>
            <person name="Andreopoulos B."/>
            <person name="Baker S."/>
            <person name="Barry K."/>
            <person name="Bills G."/>
            <person name="Bluhm B."/>
            <person name="Cannon C."/>
            <person name="Castanera R."/>
            <person name="Culley D."/>
            <person name="Daum C."/>
            <person name="Ezra D."/>
            <person name="Gonzalez J."/>
            <person name="Henrissat B."/>
            <person name="Kuo A."/>
            <person name="Liang C."/>
            <person name="Lipzen A."/>
            <person name="Lutzoni F."/>
            <person name="Magnuson J."/>
            <person name="Mondo S."/>
            <person name="Nolan M."/>
            <person name="Ohm R."/>
            <person name="Pangilinan J."/>
            <person name="Park H.-J."/>
            <person name="Ramirez L."/>
            <person name="Alfaro M."/>
            <person name="Sun H."/>
            <person name="Tritt A."/>
            <person name="Yoshinaga Y."/>
            <person name="Zwiers L.-H."/>
            <person name="Turgeon B."/>
            <person name="Goodwin S."/>
            <person name="Spatafora J."/>
            <person name="Crous P."/>
            <person name="Grigoriev I."/>
        </authorList>
    </citation>
    <scope>NUCLEOTIDE SEQUENCE</scope>
    <source>
        <strain evidence="1">ATCC 200398</strain>
    </source>
</reference>
<comment type="caution">
    <text evidence="1">The sequence shown here is derived from an EMBL/GenBank/DDBJ whole genome shotgun (WGS) entry which is preliminary data.</text>
</comment>
<dbReference type="EMBL" id="MU003515">
    <property type="protein sequence ID" value="KAF2468566.1"/>
    <property type="molecule type" value="Genomic_DNA"/>
</dbReference>
<keyword evidence="2" id="KW-1185">Reference proteome</keyword>
<gene>
    <name evidence="1" type="ORF">BDR25DRAFT_55871</name>
</gene>
<sequence>MWRLPPKMREGLRKRLIVTPRTQGLSLHPKFLRQRPLGKMKAERMRPLSRDQRRQRRKHSKRLTVLDSRKQKGVEGKGLGTSVRQAVVKKAKTRKVVIEKLVKGRKQTLELEGGNLRTSADPNLKNRLQDPRSTFSFLTTGEKGTQVLNPTL</sequence>
<organism evidence="1 2">
    <name type="scientific">Lindgomyces ingoldianus</name>
    <dbReference type="NCBI Taxonomy" id="673940"/>
    <lineage>
        <taxon>Eukaryota</taxon>
        <taxon>Fungi</taxon>
        <taxon>Dikarya</taxon>
        <taxon>Ascomycota</taxon>
        <taxon>Pezizomycotina</taxon>
        <taxon>Dothideomycetes</taxon>
        <taxon>Pleosporomycetidae</taxon>
        <taxon>Pleosporales</taxon>
        <taxon>Lindgomycetaceae</taxon>
        <taxon>Lindgomyces</taxon>
    </lineage>
</organism>
<proteinExistence type="predicted"/>